<dbReference type="InterPro" id="IPR002575">
    <property type="entry name" value="Aminoglycoside_PTrfase"/>
</dbReference>
<dbReference type="AlphaFoldDB" id="A0A4Q9I3G5"/>
<dbReference type="SUPFAM" id="SSF56112">
    <property type="entry name" value="Protein kinase-like (PK-like)"/>
    <property type="match status" value="1"/>
</dbReference>
<evidence type="ECO:0000256" key="1">
    <source>
        <dbReference type="SAM" id="MobiDB-lite"/>
    </source>
</evidence>
<dbReference type="InterPro" id="IPR011009">
    <property type="entry name" value="Kinase-like_dom_sf"/>
</dbReference>
<gene>
    <name evidence="3" type="ORF">EYS09_01995</name>
</gene>
<dbReference type="OrthoDB" id="4211510at2"/>
<dbReference type="Gene3D" id="3.30.200.20">
    <property type="entry name" value="Phosphorylase Kinase, domain 1"/>
    <property type="match status" value="1"/>
</dbReference>
<protein>
    <recommendedName>
        <fullName evidence="2">Aminoglycoside phosphotransferase domain-containing protein</fullName>
    </recommendedName>
</protein>
<feature type="domain" description="Aminoglycoside phosphotransferase" evidence="2">
    <location>
        <begin position="74"/>
        <end position="275"/>
    </location>
</feature>
<sequence length="371" mass="40097">MDGPPVHQHRSGPREAQLPLRSDRHGGPPRPAGGSTVNTALPGSAPDLADLLGPYLDDVLAACHQHVGPVTRIERATGGNVSHVFCLLGERGRAVLKIRSNCFSNIPEIATDPELIADEHRALGLYSQALPDLFPKVLAFLPHAHALLMADVFPDGLTWRQHLDQRPATPTEADRLGRALARIHHATATIRTPIRPQSGDDRFREHTFDFCLRPTGHPTLLAACTALAALPDQQLVLGDVAPKNISLAHGGVAFIDLDNVHYNAPLYDVAYLLAHVLLHHLRWPAELPAITVALLDACAGSVPTRHWQQDPLLAAVTAGVLLYRLATHVVPYPPTAPPAVGERYRANVVRLLDAGPFTVLDLLRAAGKEPE</sequence>
<comment type="caution">
    <text evidence="3">The sequence shown here is derived from an EMBL/GenBank/DDBJ whole genome shotgun (WGS) entry which is preliminary data.</text>
</comment>
<evidence type="ECO:0000313" key="3">
    <source>
        <dbReference type="EMBL" id="TBO61290.1"/>
    </source>
</evidence>
<dbReference type="Pfam" id="PF01636">
    <property type="entry name" value="APH"/>
    <property type="match status" value="1"/>
</dbReference>
<keyword evidence="4" id="KW-1185">Reference proteome</keyword>
<evidence type="ECO:0000259" key="2">
    <source>
        <dbReference type="Pfam" id="PF01636"/>
    </source>
</evidence>
<reference evidence="3 4" key="1">
    <citation type="submission" date="2019-02" db="EMBL/GenBank/DDBJ databases">
        <title>Draft Genome Sequence of Streptomyces sp. AM-2504, identified by 16S rRNA comparative analysis as a Streptomyces Kasugaensis strain.</title>
        <authorList>
            <person name="Napolioni V."/>
            <person name="Giuliodori A.M."/>
            <person name="Spurio R."/>
            <person name="Fabbretti A."/>
        </authorList>
    </citation>
    <scope>NUCLEOTIDE SEQUENCE [LARGE SCALE GENOMIC DNA]</scope>
    <source>
        <strain evidence="3 4">AM-2504</strain>
    </source>
</reference>
<feature type="region of interest" description="Disordered" evidence="1">
    <location>
        <begin position="1"/>
        <end position="41"/>
    </location>
</feature>
<evidence type="ECO:0000313" key="4">
    <source>
        <dbReference type="Proteomes" id="UP000292452"/>
    </source>
</evidence>
<organism evidence="3 4">
    <name type="scientific">Streptomyces kasugaensis</name>
    <dbReference type="NCBI Taxonomy" id="1946"/>
    <lineage>
        <taxon>Bacteria</taxon>
        <taxon>Bacillati</taxon>
        <taxon>Actinomycetota</taxon>
        <taxon>Actinomycetes</taxon>
        <taxon>Kitasatosporales</taxon>
        <taxon>Streptomycetaceae</taxon>
        <taxon>Streptomyces</taxon>
    </lineage>
</organism>
<dbReference type="EMBL" id="SIXH01000009">
    <property type="protein sequence ID" value="TBO61290.1"/>
    <property type="molecule type" value="Genomic_DNA"/>
</dbReference>
<name>A0A4Q9I3G5_STRKA</name>
<dbReference type="Gene3D" id="3.90.1200.10">
    <property type="match status" value="1"/>
</dbReference>
<proteinExistence type="predicted"/>
<accession>A0A4Q9I3G5</accession>
<dbReference type="Proteomes" id="UP000292452">
    <property type="component" value="Unassembled WGS sequence"/>
</dbReference>